<dbReference type="AlphaFoldDB" id="A0A919PB12"/>
<feature type="binding site" evidence="14">
    <location>
        <position position="342"/>
    </location>
    <ligand>
        <name>NAD(+)</name>
        <dbReference type="ChEBI" id="CHEBI:57540"/>
    </ligand>
</feature>
<gene>
    <name evidence="18" type="ORF">Cpa01nite_17440</name>
</gene>
<feature type="region of interest" description="Disordered" evidence="15">
    <location>
        <begin position="1"/>
        <end position="66"/>
    </location>
</feature>
<evidence type="ECO:0000256" key="5">
    <source>
        <dbReference type="ARBA" id="ARBA00022827"/>
    </source>
</evidence>
<evidence type="ECO:0000256" key="9">
    <source>
        <dbReference type="ARBA" id="ARBA00048983"/>
    </source>
</evidence>
<dbReference type="Gene3D" id="3.30.390.30">
    <property type="match status" value="1"/>
</dbReference>
<reference evidence="18" key="1">
    <citation type="submission" date="2021-01" db="EMBL/GenBank/DDBJ databases">
        <title>Whole genome shotgun sequence of Cellulomonas pakistanensis NBRC 110800.</title>
        <authorList>
            <person name="Komaki H."/>
            <person name="Tamura T."/>
        </authorList>
    </citation>
    <scope>NUCLEOTIDE SEQUENCE</scope>
    <source>
        <strain evidence="18">NBRC 110800</strain>
    </source>
</reference>
<dbReference type="FunFam" id="3.50.50.60:FF:000054">
    <property type="entry name" value="Flavoprotein disulfide reductase"/>
    <property type="match status" value="1"/>
</dbReference>
<dbReference type="EMBL" id="BONO01000011">
    <property type="protein sequence ID" value="GIG36363.1"/>
    <property type="molecule type" value="Genomic_DNA"/>
</dbReference>
<evidence type="ECO:0000256" key="4">
    <source>
        <dbReference type="ARBA" id="ARBA00022630"/>
    </source>
</evidence>
<keyword evidence="14" id="KW-0547">Nucleotide-binding</keyword>
<dbReference type="Pfam" id="PF07992">
    <property type="entry name" value="Pyr_redox_2"/>
    <property type="match status" value="1"/>
</dbReference>
<evidence type="ECO:0000256" key="13">
    <source>
        <dbReference type="ARBA" id="ARBA00079404"/>
    </source>
</evidence>
<dbReference type="PRINTS" id="PR00368">
    <property type="entry name" value="FADPNR"/>
</dbReference>
<comment type="catalytic activity">
    <reaction evidence="8">
        <text>a quinone + NADH + H(+) = a quinol + NAD(+)</text>
        <dbReference type="Rhea" id="RHEA:46160"/>
        <dbReference type="ChEBI" id="CHEBI:15378"/>
        <dbReference type="ChEBI" id="CHEBI:24646"/>
        <dbReference type="ChEBI" id="CHEBI:57540"/>
        <dbReference type="ChEBI" id="CHEBI:57945"/>
        <dbReference type="ChEBI" id="CHEBI:132124"/>
        <dbReference type="EC" id="1.6.5.2"/>
    </reaction>
</comment>
<evidence type="ECO:0000256" key="2">
    <source>
        <dbReference type="ARBA" id="ARBA00011881"/>
    </source>
</evidence>
<comment type="subunit">
    <text evidence="2">Homotetramer.</text>
</comment>
<dbReference type="GO" id="GO:0050660">
    <property type="term" value="F:flavin adenine dinucleotide binding"/>
    <property type="evidence" value="ECO:0007669"/>
    <property type="project" value="TreeGrafter"/>
</dbReference>
<dbReference type="InterPro" id="IPR036188">
    <property type="entry name" value="FAD/NAD-bd_sf"/>
</dbReference>
<feature type="domain" description="Pyridine nucleotide-disulphide oxidoreductase dimerisation" evidence="16">
    <location>
        <begin position="419"/>
        <end position="525"/>
    </location>
</feature>
<dbReference type="Proteomes" id="UP000642125">
    <property type="component" value="Unassembled WGS sequence"/>
</dbReference>
<evidence type="ECO:0000256" key="10">
    <source>
        <dbReference type="ARBA" id="ARBA00072193"/>
    </source>
</evidence>
<keyword evidence="5 14" id="KW-0274">FAD</keyword>
<dbReference type="PANTHER" id="PTHR43014">
    <property type="entry name" value="MERCURIC REDUCTASE"/>
    <property type="match status" value="1"/>
</dbReference>
<keyword evidence="4" id="KW-0285">Flavoprotein</keyword>
<keyword evidence="6" id="KW-0560">Oxidoreductase</keyword>
<name>A0A919PB12_9CELL</name>
<dbReference type="Gene3D" id="3.50.50.60">
    <property type="entry name" value="FAD/NAD(P)-binding domain"/>
    <property type="match status" value="2"/>
</dbReference>
<feature type="binding site" evidence="14">
    <location>
        <position position="191"/>
    </location>
    <ligand>
        <name>FAD</name>
        <dbReference type="ChEBI" id="CHEBI:57692"/>
    </ligand>
</feature>
<keyword evidence="7 14" id="KW-0520">NAD</keyword>
<comment type="similarity">
    <text evidence="1">Belongs to the class-I pyridine nucleotide-disulfide oxidoreductase family.</text>
</comment>
<evidence type="ECO:0000256" key="6">
    <source>
        <dbReference type="ARBA" id="ARBA00023002"/>
    </source>
</evidence>
<comment type="cofactor">
    <cofactor evidence="14">
        <name>FAD</name>
        <dbReference type="ChEBI" id="CHEBI:57692"/>
    </cofactor>
    <text evidence="14">Binds 1 FAD per subunit.</text>
</comment>
<evidence type="ECO:0000256" key="15">
    <source>
        <dbReference type="SAM" id="MobiDB-lite"/>
    </source>
</evidence>
<dbReference type="NCBIfam" id="NF005883">
    <property type="entry name" value="PRK07845.1"/>
    <property type="match status" value="1"/>
</dbReference>
<comment type="catalytic activity">
    <reaction evidence="9">
        <text>a quinone + NADPH + H(+) = a quinol + NADP(+)</text>
        <dbReference type="Rhea" id="RHEA:46164"/>
        <dbReference type="ChEBI" id="CHEBI:15378"/>
        <dbReference type="ChEBI" id="CHEBI:24646"/>
        <dbReference type="ChEBI" id="CHEBI:57783"/>
        <dbReference type="ChEBI" id="CHEBI:58349"/>
        <dbReference type="ChEBI" id="CHEBI:132124"/>
        <dbReference type="EC" id="1.6.5.2"/>
    </reaction>
</comment>
<dbReference type="InterPro" id="IPR023753">
    <property type="entry name" value="FAD/NAD-binding_dom"/>
</dbReference>
<organism evidence="18 19">
    <name type="scientific">Cellulomonas pakistanensis</name>
    <dbReference type="NCBI Taxonomy" id="992287"/>
    <lineage>
        <taxon>Bacteria</taxon>
        <taxon>Bacillati</taxon>
        <taxon>Actinomycetota</taxon>
        <taxon>Actinomycetes</taxon>
        <taxon>Micrococcales</taxon>
        <taxon>Cellulomonadaceae</taxon>
        <taxon>Cellulomonas</taxon>
    </lineage>
</organism>
<dbReference type="PIRSF" id="PIRSF000350">
    <property type="entry name" value="Mercury_reductase_MerA"/>
    <property type="match status" value="1"/>
</dbReference>
<dbReference type="SUPFAM" id="SSF51905">
    <property type="entry name" value="FAD/NAD(P)-binding domain"/>
    <property type="match status" value="1"/>
</dbReference>
<dbReference type="InterPro" id="IPR016156">
    <property type="entry name" value="FAD/NAD-linked_Rdtase_dimer_sf"/>
</dbReference>
<feature type="binding site" evidence="14">
    <location>
        <position position="383"/>
    </location>
    <ligand>
        <name>FAD</name>
        <dbReference type="ChEBI" id="CHEBI:57692"/>
    </ligand>
</feature>
<evidence type="ECO:0000256" key="11">
    <source>
        <dbReference type="ARBA" id="ARBA00076614"/>
    </source>
</evidence>
<dbReference type="EC" id="1.6.5.2" evidence="3"/>
<protein>
    <recommendedName>
        <fullName evidence="10">NAD(P)H dehydrogenase (quinone)</fullName>
        <ecNumber evidence="3">1.6.5.2</ecNumber>
    </recommendedName>
    <alternativeName>
        <fullName evidence="13">NAD(P)H quinone reductase</fullName>
    </alternativeName>
    <alternativeName>
        <fullName evidence="11">NAD(P)H: menadione oxidoreductase</fullName>
    </alternativeName>
    <alternativeName>
        <fullName evidence="12">NADH-menadione reductase</fullName>
    </alternativeName>
</protein>
<feature type="compositionally biased region" description="Low complexity" evidence="15">
    <location>
        <begin position="15"/>
        <end position="54"/>
    </location>
</feature>
<evidence type="ECO:0000313" key="19">
    <source>
        <dbReference type="Proteomes" id="UP000642125"/>
    </source>
</evidence>
<proteinExistence type="inferred from homology"/>
<evidence type="ECO:0000256" key="1">
    <source>
        <dbReference type="ARBA" id="ARBA00007532"/>
    </source>
</evidence>
<dbReference type="Pfam" id="PF02852">
    <property type="entry name" value="Pyr_redox_dim"/>
    <property type="match status" value="1"/>
</dbReference>
<evidence type="ECO:0000259" key="16">
    <source>
        <dbReference type="Pfam" id="PF02852"/>
    </source>
</evidence>
<feature type="binding site" evidence="14">
    <location>
        <position position="109"/>
    </location>
    <ligand>
        <name>FAD</name>
        <dbReference type="ChEBI" id="CHEBI:57692"/>
    </ligand>
</feature>
<evidence type="ECO:0000256" key="8">
    <source>
        <dbReference type="ARBA" id="ARBA00047678"/>
    </source>
</evidence>
<dbReference type="InterPro" id="IPR001100">
    <property type="entry name" value="Pyr_nuc-diS_OxRdtase"/>
</dbReference>
<feature type="binding site" evidence="14">
    <location>
        <begin position="255"/>
        <end position="262"/>
    </location>
    <ligand>
        <name>NAD(+)</name>
        <dbReference type="ChEBI" id="CHEBI:57540"/>
    </ligand>
</feature>
<dbReference type="PRINTS" id="PR00411">
    <property type="entry name" value="PNDRDTASEI"/>
</dbReference>
<evidence type="ECO:0000256" key="3">
    <source>
        <dbReference type="ARBA" id="ARBA00012648"/>
    </source>
</evidence>
<keyword evidence="19" id="KW-1185">Reference proteome</keyword>
<feature type="domain" description="FAD/NAD(P)-binding" evidence="17">
    <location>
        <begin position="64"/>
        <end position="398"/>
    </location>
</feature>
<evidence type="ECO:0000256" key="7">
    <source>
        <dbReference type="ARBA" id="ARBA00023027"/>
    </source>
</evidence>
<comment type="caution">
    <text evidence="18">The sequence shown here is derived from an EMBL/GenBank/DDBJ whole genome shotgun (WGS) entry which is preliminary data.</text>
</comment>
<sequence>MDRVTQPTPTPAPADPAATAATDPAAAEPAATDAPDAAAAPPASSPTSAAAPSPGGRGDRPAPRVVVVGGGPGGYEAALVARRLGADVTVVERAGLGGAAVLTDVVPSKTLIATAEWMTIAERAHDLGIRLDVPAGQGDGADPAQDTGRTRRHSIDMAAVNARVRDLALAQSGDIRTRLEREGVRVVIGHGRLDGPERVVVTGDAEEALDADVVLLSTGATPRTLPDAQPDGERILTWTQLYHLDELPERLIVVGSGVTGAEFAGAYVSLGSQVVLVSSRDRVLPGEDADAATMLEDVFRTRGMEVVGRSRAEAARRTADGVVVTLADGREIEGSHVLLAVGSIPSTEGLGLAEAGVRTTPSGHIEVDKVSRTSARGVYAAGDVTGVLPLASVAAMQGRIAMSHALGDAVAPLKLRGVAANIFTAPEIATVGLSETALVERDAHFVTHTLPLARNPRAKMLGVRDGFVKLFAHSTAGTVLGGVVVAPRASELIFPITLAVSHSLTVDDVANAFTVYPSLSGSIAEVARVLHQTDQG</sequence>
<evidence type="ECO:0000259" key="17">
    <source>
        <dbReference type="Pfam" id="PF07992"/>
    </source>
</evidence>
<evidence type="ECO:0000313" key="18">
    <source>
        <dbReference type="EMBL" id="GIG36363.1"/>
    </source>
</evidence>
<evidence type="ECO:0000256" key="14">
    <source>
        <dbReference type="PIRSR" id="PIRSR000350-3"/>
    </source>
</evidence>
<evidence type="ECO:0000256" key="12">
    <source>
        <dbReference type="ARBA" id="ARBA00077506"/>
    </source>
</evidence>
<dbReference type="SUPFAM" id="SSF55424">
    <property type="entry name" value="FAD/NAD-linked reductases, dimerisation (C-terminal) domain"/>
    <property type="match status" value="1"/>
</dbReference>
<accession>A0A919PB12</accession>
<dbReference type="InterPro" id="IPR004099">
    <property type="entry name" value="Pyr_nucl-diS_OxRdtase_dimer"/>
</dbReference>
<dbReference type="PANTHER" id="PTHR43014:SF1">
    <property type="entry name" value="NAD(P)H DEHYDROGENASE (QUINONE)"/>
    <property type="match status" value="1"/>
</dbReference>
<dbReference type="GO" id="GO:0003955">
    <property type="term" value="F:NAD(P)H dehydrogenase (quinone) activity"/>
    <property type="evidence" value="ECO:0007669"/>
    <property type="project" value="UniProtKB-EC"/>
</dbReference>